<name>A0AA36JKC7_9DINO</name>
<dbReference type="AlphaFoldDB" id="A0AA36JKC7"/>
<evidence type="ECO:0000313" key="2">
    <source>
        <dbReference type="Proteomes" id="UP001178507"/>
    </source>
</evidence>
<dbReference type="Proteomes" id="UP001178507">
    <property type="component" value="Unassembled WGS sequence"/>
</dbReference>
<reference evidence="1" key="1">
    <citation type="submission" date="2023-08" db="EMBL/GenBank/DDBJ databases">
        <authorList>
            <person name="Chen Y."/>
            <person name="Shah S."/>
            <person name="Dougan E. K."/>
            <person name="Thang M."/>
            <person name="Chan C."/>
        </authorList>
    </citation>
    <scope>NUCLEOTIDE SEQUENCE</scope>
</reference>
<evidence type="ECO:0000313" key="1">
    <source>
        <dbReference type="EMBL" id="CAJ1406588.1"/>
    </source>
</evidence>
<comment type="caution">
    <text evidence="1">The sequence shown here is derived from an EMBL/GenBank/DDBJ whole genome shotgun (WGS) entry which is preliminary data.</text>
</comment>
<sequence>MPKFYLTWYGVDYGSKGHDTPFGSMEILQLDGYHSYCSTVPHEEVNIGGQVSALIYGNSSRSSDPLGAQPSDAQKQASASFLYQGESTLVARLRVETPTNVSRDFLFSGKKFDCFSEPKAEAPHAADSGEFPVCEHTGQCPEDWVQGPEGGYFCQTSEAKAAHACRPSLQGPFPLADCTEQCIIGTVLRPSQLKAAASAQTGNASLEETETTTLAAWLAGASCGAVVAMAEDDGAEDVEASWVGAGLQQAG</sequence>
<proteinExistence type="predicted"/>
<dbReference type="EMBL" id="CAUJNA010003638">
    <property type="protein sequence ID" value="CAJ1406588.1"/>
    <property type="molecule type" value="Genomic_DNA"/>
</dbReference>
<gene>
    <name evidence="1" type="ORF">EVOR1521_LOCUS28512</name>
</gene>
<accession>A0AA36JKC7</accession>
<protein>
    <submittedName>
        <fullName evidence="1">Uncharacterized protein</fullName>
    </submittedName>
</protein>
<keyword evidence="2" id="KW-1185">Reference proteome</keyword>
<organism evidence="1 2">
    <name type="scientific">Effrenium voratum</name>
    <dbReference type="NCBI Taxonomy" id="2562239"/>
    <lineage>
        <taxon>Eukaryota</taxon>
        <taxon>Sar</taxon>
        <taxon>Alveolata</taxon>
        <taxon>Dinophyceae</taxon>
        <taxon>Suessiales</taxon>
        <taxon>Symbiodiniaceae</taxon>
        <taxon>Effrenium</taxon>
    </lineage>
</organism>